<dbReference type="CDD" id="cd00093">
    <property type="entry name" value="HTH_XRE"/>
    <property type="match status" value="1"/>
</dbReference>
<dbReference type="PROSITE" id="PS50943">
    <property type="entry name" value="HTH_CROC1"/>
    <property type="match status" value="1"/>
</dbReference>
<gene>
    <name evidence="3" type="ORF">PLANPX_5668</name>
</gene>
<dbReference type="InterPro" id="IPR050807">
    <property type="entry name" value="TransReg_Diox_bact_type"/>
</dbReference>
<dbReference type="PANTHER" id="PTHR46797">
    <property type="entry name" value="HTH-TYPE TRANSCRIPTIONAL REGULATOR"/>
    <property type="match status" value="1"/>
</dbReference>
<evidence type="ECO:0000313" key="3">
    <source>
        <dbReference type="EMBL" id="BBO36056.1"/>
    </source>
</evidence>
<organism evidence="3 4">
    <name type="scientific">Lacipirellula parvula</name>
    <dbReference type="NCBI Taxonomy" id="2650471"/>
    <lineage>
        <taxon>Bacteria</taxon>
        <taxon>Pseudomonadati</taxon>
        <taxon>Planctomycetota</taxon>
        <taxon>Planctomycetia</taxon>
        <taxon>Pirellulales</taxon>
        <taxon>Lacipirellulaceae</taxon>
        <taxon>Lacipirellula</taxon>
    </lineage>
</organism>
<dbReference type="Pfam" id="PF01381">
    <property type="entry name" value="HTH_3"/>
    <property type="match status" value="1"/>
</dbReference>
<dbReference type="PANTHER" id="PTHR46797:SF1">
    <property type="entry name" value="METHYLPHOSPHONATE SYNTHASE"/>
    <property type="match status" value="1"/>
</dbReference>
<dbReference type="SMART" id="SM00530">
    <property type="entry name" value="HTH_XRE"/>
    <property type="match status" value="1"/>
</dbReference>
<name>A0A5K7XMJ7_9BACT</name>
<protein>
    <recommendedName>
        <fullName evidence="2">HTH cro/C1-type domain-containing protein</fullName>
    </recommendedName>
</protein>
<accession>A0A5K7XMJ7</accession>
<proteinExistence type="predicted"/>
<keyword evidence="4" id="KW-1185">Reference proteome</keyword>
<sequence length="108" mass="11896">MSSASHYSPTPEETAICRLLRAYREHEGLTAVALAEAIGVTPATYRRIEQGERPASLLQLQQICRVLSIELDDLADGAKRLTPERSSKIPSSKSFACRETAPCIQRPN</sequence>
<dbReference type="InterPro" id="IPR010982">
    <property type="entry name" value="Lambda_DNA-bd_dom_sf"/>
</dbReference>
<keyword evidence="1" id="KW-0238">DNA-binding</keyword>
<dbReference type="GO" id="GO:0005829">
    <property type="term" value="C:cytosol"/>
    <property type="evidence" value="ECO:0007669"/>
    <property type="project" value="TreeGrafter"/>
</dbReference>
<reference evidence="4" key="1">
    <citation type="submission" date="2019-10" db="EMBL/GenBank/DDBJ databases">
        <title>Lacipirellula parvula gen. nov., sp. nov., representing a lineage of planctomycetes widespread in freshwater anoxic habitats, and description of the family Lacipirellulaceae.</title>
        <authorList>
            <person name="Dedysh S.N."/>
            <person name="Kulichevskaya I.S."/>
            <person name="Beletsky A.V."/>
            <person name="Rakitin A.L."/>
            <person name="Mardanov A.V."/>
            <person name="Ivanova A.A."/>
            <person name="Saltykova V.X."/>
            <person name="Rijpstra W.I.C."/>
            <person name="Sinninghe Damste J.S."/>
            <person name="Ravin N.V."/>
        </authorList>
    </citation>
    <scope>NUCLEOTIDE SEQUENCE [LARGE SCALE GENOMIC DNA]</scope>
    <source>
        <strain evidence="4">PX69</strain>
    </source>
</reference>
<dbReference type="RefSeq" id="WP_172992314.1">
    <property type="nucleotide sequence ID" value="NZ_AP021861.1"/>
</dbReference>
<evidence type="ECO:0000256" key="1">
    <source>
        <dbReference type="ARBA" id="ARBA00023125"/>
    </source>
</evidence>
<dbReference type="GO" id="GO:0003677">
    <property type="term" value="F:DNA binding"/>
    <property type="evidence" value="ECO:0007669"/>
    <property type="project" value="UniProtKB-KW"/>
</dbReference>
<evidence type="ECO:0000313" key="4">
    <source>
        <dbReference type="Proteomes" id="UP000326837"/>
    </source>
</evidence>
<dbReference type="AlphaFoldDB" id="A0A5K7XMJ7"/>
<feature type="domain" description="HTH cro/C1-type" evidence="2">
    <location>
        <begin position="20"/>
        <end position="74"/>
    </location>
</feature>
<evidence type="ECO:0000259" key="2">
    <source>
        <dbReference type="PROSITE" id="PS50943"/>
    </source>
</evidence>
<dbReference type="GO" id="GO:0003700">
    <property type="term" value="F:DNA-binding transcription factor activity"/>
    <property type="evidence" value="ECO:0007669"/>
    <property type="project" value="TreeGrafter"/>
</dbReference>
<dbReference type="InterPro" id="IPR001387">
    <property type="entry name" value="Cro/C1-type_HTH"/>
</dbReference>
<dbReference type="Gene3D" id="1.10.260.40">
    <property type="entry name" value="lambda repressor-like DNA-binding domains"/>
    <property type="match status" value="1"/>
</dbReference>
<dbReference type="SUPFAM" id="SSF47413">
    <property type="entry name" value="lambda repressor-like DNA-binding domains"/>
    <property type="match status" value="1"/>
</dbReference>
<dbReference type="Proteomes" id="UP000326837">
    <property type="component" value="Chromosome"/>
</dbReference>
<dbReference type="KEGG" id="lpav:PLANPX_5668"/>
<dbReference type="EMBL" id="AP021861">
    <property type="protein sequence ID" value="BBO36056.1"/>
    <property type="molecule type" value="Genomic_DNA"/>
</dbReference>